<evidence type="ECO:0000256" key="7">
    <source>
        <dbReference type="SAM" id="Phobius"/>
    </source>
</evidence>
<evidence type="ECO:0000256" key="2">
    <source>
        <dbReference type="ARBA" id="ARBA00005779"/>
    </source>
</evidence>
<dbReference type="GO" id="GO:0005886">
    <property type="term" value="C:plasma membrane"/>
    <property type="evidence" value="ECO:0007669"/>
    <property type="project" value="UniProtKB-SubCell"/>
</dbReference>
<keyword evidence="3" id="KW-1003">Cell membrane</keyword>
<feature type="transmembrane region" description="Helical" evidence="7">
    <location>
        <begin position="14"/>
        <end position="37"/>
    </location>
</feature>
<evidence type="ECO:0000313" key="9">
    <source>
        <dbReference type="Proteomes" id="UP000068447"/>
    </source>
</evidence>
<reference evidence="8 9" key="1">
    <citation type="submission" date="2015-12" db="EMBL/GenBank/DDBJ databases">
        <title>Complete genome of Lacimicrobium alkaliphilum KCTC 32984.</title>
        <authorList>
            <person name="Kim S.-G."/>
            <person name="Lee Y.-J."/>
        </authorList>
    </citation>
    <scope>NUCLEOTIDE SEQUENCE [LARGE SCALE GENOMIC DNA]</scope>
    <source>
        <strain evidence="8 9">YelD216</strain>
    </source>
</reference>
<evidence type="ECO:0000256" key="6">
    <source>
        <dbReference type="ARBA" id="ARBA00023136"/>
    </source>
</evidence>
<name>A0A0U3AN32_9ALTE</name>
<keyword evidence="4 7" id="KW-0812">Transmembrane</keyword>
<feature type="transmembrane region" description="Helical" evidence="7">
    <location>
        <begin position="49"/>
        <end position="68"/>
    </location>
</feature>
<dbReference type="AlphaFoldDB" id="A0A0U3AN32"/>
<evidence type="ECO:0000256" key="5">
    <source>
        <dbReference type="ARBA" id="ARBA00022989"/>
    </source>
</evidence>
<evidence type="ECO:0000313" key="8">
    <source>
        <dbReference type="EMBL" id="ALS99362.1"/>
    </source>
</evidence>
<proteinExistence type="inferred from homology"/>
<feature type="transmembrane region" description="Helical" evidence="7">
    <location>
        <begin position="80"/>
        <end position="102"/>
    </location>
</feature>
<keyword evidence="9" id="KW-1185">Reference proteome</keyword>
<evidence type="ECO:0000256" key="3">
    <source>
        <dbReference type="ARBA" id="ARBA00022475"/>
    </source>
</evidence>
<evidence type="ECO:0008006" key="10">
    <source>
        <dbReference type="Google" id="ProtNLM"/>
    </source>
</evidence>
<dbReference type="STRING" id="1526571.AT746_14590"/>
<gene>
    <name evidence="8" type="ORF">AT746_14590</name>
</gene>
<comment type="similarity">
    <text evidence="2">Belongs to the UPF0719 family.</text>
</comment>
<dbReference type="Proteomes" id="UP000068447">
    <property type="component" value="Chromosome"/>
</dbReference>
<evidence type="ECO:0000256" key="4">
    <source>
        <dbReference type="ARBA" id="ARBA00022692"/>
    </source>
</evidence>
<keyword evidence="5 7" id="KW-1133">Transmembrane helix</keyword>
<keyword evidence="6 7" id="KW-0472">Membrane</keyword>
<dbReference type="Pfam" id="PF03994">
    <property type="entry name" value="DUF350"/>
    <property type="match status" value="1"/>
</dbReference>
<comment type="subcellular location">
    <subcellularLocation>
        <location evidence="1">Cell membrane</location>
        <topology evidence="1">Multi-pass membrane protein</topology>
    </subcellularLocation>
</comment>
<dbReference type="RefSeq" id="WP_062481543.1">
    <property type="nucleotide sequence ID" value="NZ_CP013650.1"/>
</dbReference>
<organism evidence="8 9">
    <name type="scientific">Lacimicrobium alkaliphilum</name>
    <dbReference type="NCBI Taxonomy" id="1526571"/>
    <lineage>
        <taxon>Bacteria</taxon>
        <taxon>Pseudomonadati</taxon>
        <taxon>Pseudomonadota</taxon>
        <taxon>Gammaproteobacteria</taxon>
        <taxon>Alteromonadales</taxon>
        <taxon>Alteromonadaceae</taxon>
        <taxon>Lacimicrobium</taxon>
    </lineage>
</organism>
<protein>
    <recommendedName>
        <fullName evidence="10">DUF350 domain-containing protein</fullName>
    </recommendedName>
</protein>
<dbReference type="EMBL" id="CP013650">
    <property type="protein sequence ID" value="ALS99362.1"/>
    <property type="molecule type" value="Genomic_DNA"/>
</dbReference>
<dbReference type="PANTHER" id="PTHR40043">
    <property type="entry name" value="UPF0719 INNER MEMBRANE PROTEIN YJFL"/>
    <property type="match status" value="1"/>
</dbReference>
<feature type="transmembrane region" description="Helical" evidence="7">
    <location>
        <begin position="114"/>
        <end position="134"/>
    </location>
</feature>
<sequence length="138" mass="14596">MDAVMLSLSGLGNFALYFIVSIILLFVFKVLYALVTPHDEWKLVKEDKSVAAAVGFGGSVVGFSIALAGAASNAVSLIDFAVWGAVALIAQLLAFALLRFTFMPKIVERINNDEISAGVMLAAMSIAIGMLNAACMTY</sequence>
<dbReference type="KEGG" id="lal:AT746_14590"/>
<dbReference type="InterPro" id="IPR007140">
    <property type="entry name" value="DUF350"/>
</dbReference>
<evidence type="ECO:0000256" key="1">
    <source>
        <dbReference type="ARBA" id="ARBA00004651"/>
    </source>
</evidence>
<dbReference type="OrthoDB" id="5573330at2"/>
<dbReference type="PANTHER" id="PTHR40043:SF1">
    <property type="entry name" value="UPF0719 INNER MEMBRANE PROTEIN YJFL"/>
    <property type="match status" value="1"/>
</dbReference>
<accession>A0A0U3AN32</accession>